<reference evidence="11" key="1">
    <citation type="submission" date="2016-11" db="UniProtKB">
        <authorList>
            <consortium name="WormBaseParasite"/>
        </authorList>
    </citation>
    <scope>IDENTIFICATION</scope>
</reference>
<keyword evidence="2" id="KW-0479">Metal-binding</keyword>
<accession>A0A1I7ZY14</accession>
<dbReference type="Pfam" id="PF00294">
    <property type="entry name" value="PfkB"/>
    <property type="match status" value="1"/>
</dbReference>
<evidence type="ECO:0000259" key="9">
    <source>
        <dbReference type="Pfam" id="PF00294"/>
    </source>
</evidence>
<evidence type="ECO:0000256" key="1">
    <source>
        <dbReference type="ARBA" id="ARBA00022679"/>
    </source>
</evidence>
<dbReference type="WBParaSite" id="L893_g31036.t1">
    <property type="protein sequence ID" value="L893_g31036.t1"/>
    <property type="gene ID" value="L893_g31036"/>
</dbReference>
<evidence type="ECO:0000256" key="2">
    <source>
        <dbReference type="ARBA" id="ARBA00022723"/>
    </source>
</evidence>
<dbReference type="GO" id="GO:0046872">
    <property type="term" value="F:metal ion binding"/>
    <property type="evidence" value="ECO:0007669"/>
    <property type="project" value="UniProtKB-KW"/>
</dbReference>
<dbReference type="GO" id="GO:0006014">
    <property type="term" value="P:D-ribose metabolic process"/>
    <property type="evidence" value="ECO:0007669"/>
    <property type="project" value="InterPro"/>
</dbReference>
<organism evidence="10 11">
    <name type="scientific">Steinernema glaseri</name>
    <dbReference type="NCBI Taxonomy" id="37863"/>
    <lineage>
        <taxon>Eukaryota</taxon>
        <taxon>Metazoa</taxon>
        <taxon>Ecdysozoa</taxon>
        <taxon>Nematoda</taxon>
        <taxon>Chromadorea</taxon>
        <taxon>Rhabditida</taxon>
        <taxon>Tylenchina</taxon>
        <taxon>Panagrolaimomorpha</taxon>
        <taxon>Strongyloidoidea</taxon>
        <taxon>Steinernematidae</taxon>
        <taxon>Steinernema</taxon>
    </lineage>
</organism>
<name>A0A1I7ZY14_9BILA</name>
<dbReference type="GO" id="GO:0005829">
    <property type="term" value="C:cytosol"/>
    <property type="evidence" value="ECO:0007669"/>
    <property type="project" value="TreeGrafter"/>
</dbReference>
<dbReference type="PANTHER" id="PTHR10584:SF166">
    <property type="entry name" value="RIBOKINASE"/>
    <property type="match status" value="1"/>
</dbReference>
<feature type="domain" description="Carbohydrate kinase PfkB" evidence="9">
    <location>
        <begin position="36"/>
        <end position="237"/>
    </location>
</feature>
<keyword evidence="6" id="KW-0460">Magnesium</keyword>
<dbReference type="CDD" id="cd01174">
    <property type="entry name" value="ribokinase"/>
    <property type="match status" value="1"/>
</dbReference>
<keyword evidence="5" id="KW-0067">ATP-binding</keyword>
<dbReference type="PRINTS" id="PR00990">
    <property type="entry name" value="RIBOKINASE"/>
</dbReference>
<dbReference type="InterPro" id="IPR029056">
    <property type="entry name" value="Ribokinase-like"/>
</dbReference>
<protein>
    <submittedName>
        <fullName evidence="11">Ribokinase</fullName>
    </submittedName>
</protein>
<evidence type="ECO:0000313" key="10">
    <source>
        <dbReference type="Proteomes" id="UP000095287"/>
    </source>
</evidence>
<evidence type="ECO:0000313" key="11">
    <source>
        <dbReference type="WBParaSite" id="L893_g31036.t1"/>
    </source>
</evidence>
<dbReference type="GO" id="GO:0005524">
    <property type="term" value="F:ATP binding"/>
    <property type="evidence" value="ECO:0007669"/>
    <property type="project" value="UniProtKB-KW"/>
</dbReference>
<dbReference type="InterPro" id="IPR002139">
    <property type="entry name" value="Ribo/fructo_kinase"/>
</dbReference>
<evidence type="ECO:0000256" key="6">
    <source>
        <dbReference type="ARBA" id="ARBA00022842"/>
    </source>
</evidence>
<dbReference type="AlphaFoldDB" id="A0A1I7ZY14"/>
<keyword evidence="8" id="KW-0119">Carbohydrate metabolism</keyword>
<dbReference type="Proteomes" id="UP000095287">
    <property type="component" value="Unplaced"/>
</dbReference>
<dbReference type="Gene3D" id="3.40.1190.20">
    <property type="match status" value="1"/>
</dbReference>
<dbReference type="SUPFAM" id="SSF53613">
    <property type="entry name" value="Ribokinase-like"/>
    <property type="match status" value="1"/>
</dbReference>
<dbReference type="InterPro" id="IPR011877">
    <property type="entry name" value="Ribokinase"/>
</dbReference>
<keyword evidence="10" id="KW-1185">Reference proteome</keyword>
<evidence type="ECO:0000256" key="4">
    <source>
        <dbReference type="ARBA" id="ARBA00022777"/>
    </source>
</evidence>
<proteinExistence type="predicted"/>
<keyword evidence="7" id="KW-0630">Potassium</keyword>
<keyword evidence="3" id="KW-0547">Nucleotide-binding</keyword>
<dbReference type="InterPro" id="IPR011611">
    <property type="entry name" value="PfkB_dom"/>
</dbReference>
<evidence type="ECO:0000256" key="3">
    <source>
        <dbReference type="ARBA" id="ARBA00022741"/>
    </source>
</evidence>
<dbReference type="PANTHER" id="PTHR10584">
    <property type="entry name" value="SUGAR KINASE"/>
    <property type="match status" value="1"/>
</dbReference>
<evidence type="ECO:0000256" key="7">
    <source>
        <dbReference type="ARBA" id="ARBA00022958"/>
    </source>
</evidence>
<dbReference type="GO" id="GO:0004747">
    <property type="term" value="F:ribokinase activity"/>
    <property type="evidence" value="ECO:0007669"/>
    <property type="project" value="InterPro"/>
</dbReference>
<evidence type="ECO:0000256" key="5">
    <source>
        <dbReference type="ARBA" id="ARBA00022840"/>
    </source>
</evidence>
<evidence type="ECO:0000256" key="8">
    <source>
        <dbReference type="ARBA" id="ARBA00023277"/>
    </source>
</evidence>
<keyword evidence="4" id="KW-0418">Kinase</keyword>
<sequence>MSKRDVLVFGSIVHDLVSSRLLLALLLLCPPSYFFFSYTERFPRPGESVRGSFFQSGSGGKGANQAVAAARLGSSTSIVGRVGDDVFGSQDIANLAKAGVETTHIATSKTSSTGVATITVSSDGENAIVVVLGANQELSAARADEVESFISEHKVILCQNEIDQGANLRALQIARKHGVTTFYNAAPGLADIDRSILRFTDILCVNENETEFIAKKSIATLEGFEAAALELLDEGPKIRRS</sequence>
<keyword evidence="1" id="KW-0808">Transferase</keyword>